<feature type="domain" description="UBC core" evidence="1">
    <location>
        <begin position="4"/>
        <end position="151"/>
    </location>
</feature>
<evidence type="ECO:0000259" key="1">
    <source>
        <dbReference type="PROSITE" id="PS50127"/>
    </source>
</evidence>
<dbReference type="SMART" id="SM00212">
    <property type="entry name" value="UBCc"/>
    <property type="match status" value="1"/>
</dbReference>
<dbReference type="AlphaFoldDB" id="A0A6G3MKY7"/>
<accession>A0A6G3MKY7</accession>
<dbReference type="Pfam" id="PF00179">
    <property type="entry name" value="UQ_con"/>
    <property type="match status" value="1"/>
</dbReference>
<dbReference type="EMBL" id="GHBP01010781">
    <property type="protein sequence ID" value="NDJ94712.1"/>
    <property type="molecule type" value="Transcribed_RNA"/>
</dbReference>
<dbReference type="PROSITE" id="PS50127">
    <property type="entry name" value="UBC_2"/>
    <property type="match status" value="1"/>
</dbReference>
<organism evidence="2">
    <name type="scientific">Henneguya salminicola</name>
    <name type="common">Myxosporean</name>
    <dbReference type="NCBI Taxonomy" id="69463"/>
    <lineage>
        <taxon>Eukaryota</taxon>
        <taxon>Metazoa</taxon>
        <taxon>Cnidaria</taxon>
        <taxon>Myxozoa</taxon>
        <taxon>Myxosporea</taxon>
        <taxon>Bivalvulida</taxon>
        <taxon>Platysporina</taxon>
        <taxon>Myxobolidae</taxon>
        <taxon>Henneguya</taxon>
    </lineage>
</organism>
<dbReference type="OrthoDB" id="9984419at2759"/>
<reference evidence="2" key="1">
    <citation type="submission" date="2018-11" db="EMBL/GenBank/DDBJ databases">
        <title>Henneguya salminicola genome and transcriptome.</title>
        <authorList>
            <person name="Yahalomi D."/>
            <person name="Atkinson S.D."/>
            <person name="Neuhof M."/>
            <person name="Chang E.S."/>
            <person name="Philippe H."/>
            <person name="Cartwright P."/>
            <person name="Bartholomew J.L."/>
            <person name="Huchon D."/>
        </authorList>
    </citation>
    <scope>NUCLEOTIDE SEQUENCE</scope>
    <source>
        <strain evidence="2">Hz1</strain>
        <tissue evidence="2">Whole</tissue>
    </source>
</reference>
<protein>
    <submittedName>
        <fullName evidence="2">Ubiquitin-conjugating enzyme E2 2 (Trinotate prediction)</fullName>
    </submittedName>
</protein>
<evidence type="ECO:0000313" key="2">
    <source>
        <dbReference type="EMBL" id="NDJ94712.1"/>
    </source>
</evidence>
<dbReference type="SUPFAM" id="SSF54495">
    <property type="entry name" value="UBC-like"/>
    <property type="match status" value="1"/>
</dbReference>
<name>A0A6G3MKY7_HENSL</name>
<dbReference type="InterPro" id="IPR016135">
    <property type="entry name" value="UBQ-conjugating_enzyme/RWD"/>
</dbReference>
<dbReference type="PANTHER" id="PTHR24067">
    <property type="entry name" value="UBIQUITIN-CONJUGATING ENZYME E2"/>
    <property type="match status" value="1"/>
</dbReference>
<dbReference type="Gene3D" id="3.10.110.10">
    <property type="entry name" value="Ubiquitin Conjugating Enzyme"/>
    <property type="match status" value="1"/>
</dbReference>
<dbReference type="InterPro" id="IPR050113">
    <property type="entry name" value="Ub_conjugating_enzyme"/>
</dbReference>
<sequence length="156" mass="18115">MPSTAARRLLQDLKSIKRDILTLISTAPVDENIFVWNAVIIGPARTPYEYGIFKLTLEFSDKYPNEPPIVKFIDEMFHPNIQSDGRVLHDILRHKWNPSYSVTDLLMAIQSWLYEPDVYSFGLNPYATQVYMINEKEFNRRVKLTVEKSWGSTNSS</sequence>
<proteinExistence type="predicted"/>
<dbReference type="InterPro" id="IPR000608">
    <property type="entry name" value="UBC"/>
</dbReference>